<sequence>HDEIFEKLIKNSLTNVVLGDYGLDHRVVNKDLRKDKIDEYNIPFLHSGSSVNRYSLIKKEFNWSKPSEKERFNKLKNEKVIITTAISTRIKGTIKPKGLVPGTNVGVLYLKNIENLNLKAALLILNSNLIGYFIHKYTLNFSNLTIYLHKYYTKLIPIKIPQNQESFIKLADYMLFLNQTEERRESEKELIEFFDRQIIDLLVYELYFFNELKANLFNLIFKYLVDISNIDSDFKKLNKIKEVYNNLLNNEEIKNTIKKIKSYSLI</sequence>
<evidence type="ECO:0000313" key="1">
    <source>
        <dbReference type="EMBL" id="GAI38948.1"/>
    </source>
</evidence>
<dbReference type="AlphaFoldDB" id="X1N5U1"/>
<reference evidence="1" key="1">
    <citation type="journal article" date="2014" name="Front. Microbiol.">
        <title>High frequency of phylogenetically diverse reductive dehalogenase-homologous genes in deep subseafloor sedimentary metagenomes.</title>
        <authorList>
            <person name="Kawai M."/>
            <person name="Futagami T."/>
            <person name="Toyoda A."/>
            <person name="Takaki Y."/>
            <person name="Nishi S."/>
            <person name="Hori S."/>
            <person name="Arai W."/>
            <person name="Tsubouchi T."/>
            <person name="Morono Y."/>
            <person name="Uchiyama I."/>
            <person name="Ito T."/>
            <person name="Fujiyama A."/>
            <person name="Inagaki F."/>
            <person name="Takami H."/>
        </authorList>
    </citation>
    <scope>NUCLEOTIDE SEQUENCE</scope>
    <source>
        <strain evidence="1">Expedition CK06-06</strain>
    </source>
</reference>
<dbReference type="EMBL" id="BARV01024948">
    <property type="protein sequence ID" value="GAI38948.1"/>
    <property type="molecule type" value="Genomic_DNA"/>
</dbReference>
<proteinExistence type="predicted"/>
<name>X1N5U1_9ZZZZ</name>
<comment type="caution">
    <text evidence="1">The sequence shown here is derived from an EMBL/GenBank/DDBJ whole genome shotgun (WGS) entry which is preliminary data.</text>
</comment>
<gene>
    <name evidence="1" type="ORF">S06H3_40620</name>
</gene>
<feature type="non-terminal residue" evidence="1">
    <location>
        <position position="1"/>
    </location>
</feature>
<organism evidence="1">
    <name type="scientific">marine sediment metagenome</name>
    <dbReference type="NCBI Taxonomy" id="412755"/>
    <lineage>
        <taxon>unclassified sequences</taxon>
        <taxon>metagenomes</taxon>
        <taxon>ecological metagenomes</taxon>
    </lineage>
</organism>
<accession>X1N5U1</accession>
<protein>
    <submittedName>
        <fullName evidence="1">Uncharacterized protein</fullName>
    </submittedName>
</protein>
<feature type="non-terminal residue" evidence="1">
    <location>
        <position position="266"/>
    </location>
</feature>